<accession>A0A369IFH2</accession>
<keyword evidence="3" id="KW-1185">Reference proteome</keyword>
<dbReference type="Pfam" id="PF23653">
    <property type="entry name" value="DUF7149"/>
    <property type="match status" value="1"/>
</dbReference>
<dbReference type="RefSeq" id="WP_114459328.1">
    <property type="nucleotide sequence ID" value="NZ_QPIW01000001.1"/>
</dbReference>
<reference evidence="2 3" key="1">
    <citation type="submission" date="2018-07" db="EMBL/GenBank/DDBJ databases">
        <title>Genome analysis of Runella aurantiaca.</title>
        <authorList>
            <person name="Yang X."/>
        </authorList>
    </citation>
    <scope>NUCLEOTIDE SEQUENCE [LARGE SCALE GENOMIC DNA]</scope>
    <source>
        <strain evidence="2 3">YX9</strain>
    </source>
</reference>
<dbReference type="Proteomes" id="UP000253141">
    <property type="component" value="Unassembled WGS sequence"/>
</dbReference>
<gene>
    <name evidence="2" type="ORF">DVG78_01685</name>
</gene>
<evidence type="ECO:0000313" key="2">
    <source>
        <dbReference type="EMBL" id="RDB07792.1"/>
    </source>
</evidence>
<dbReference type="EMBL" id="QPIW01000001">
    <property type="protein sequence ID" value="RDB07792.1"/>
    <property type="molecule type" value="Genomic_DNA"/>
</dbReference>
<name>A0A369IFH2_9BACT</name>
<sequence length="84" mass="9835">MLLKSLTPTESLEKVYRLQSGNREQIDRFKVNFTTLLNRINEQESEENVKGHLMDFLKEVYYKDSYLICALYGLTDEEIAIVEG</sequence>
<proteinExistence type="predicted"/>
<organism evidence="2 3">
    <name type="scientific">Runella aurantiaca</name>
    <dbReference type="NCBI Taxonomy" id="2282308"/>
    <lineage>
        <taxon>Bacteria</taxon>
        <taxon>Pseudomonadati</taxon>
        <taxon>Bacteroidota</taxon>
        <taxon>Cytophagia</taxon>
        <taxon>Cytophagales</taxon>
        <taxon>Spirosomataceae</taxon>
        <taxon>Runella</taxon>
    </lineage>
</organism>
<comment type="caution">
    <text evidence="2">The sequence shown here is derived from an EMBL/GenBank/DDBJ whole genome shotgun (WGS) entry which is preliminary data.</text>
</comment>
<dbReference type="InterPro" id="IPR055573">
    <property type="entry name" value="DUF7149"/>
</dbReference>
<dbReference type="OrthoDB" id="32195at2"/>
<protein>
    <recommendedName>
        <fullName evidence="1">DUF7149 domain-containing protein</fullName>
    </recommendedName>
</protein>
<evidence type="ECO:0000259" key="1">
    <source>
        <dbReference type="Pfam" id="PF23653"/>
    </source>
</evidence>
<feature type="domain" description="DUF7149" evidence="1">
    <location>
        <begin position="7"/>
        <end position="68"/>
    </location>
</feature>
<evidence type="ECO:0000313" key="3">
    <source>
        <dbReference type="Proteomes" id="UP000253141"/>
    </source>
</evidence>
<dbReference type="AlphaFoldDB" id="A0A369IFH2"/>